<protein>
    <submittedName>
        <fullName evidence="2">Uncharacterized protein</fullName>
    </submittedName>
</protein>
<name>A0A1G1V736_9BACT</name>
<comment type="caution">
    <text evidence="2">The sequence shown here is derived from an EMBL/GenBank/DDBJ whole genome shotgun (WGS) entry which is preliminary data.</text>
</comment>
<evidence type="ECO:0000313" key="3">
    <source>
        <dbReference type="Proteomes" id="UP000178272"/>
    </source>
</evidence>
<accession>A0A1G1V736</accession>
<gene>
    <name evidence="2" type="ORF">A3F61_04395</name>
</gene>
<evidence type="ECO:0000256" key="1">
    <source>
        <dbReference type="SAM" id="MobiDB-lite"/>
    </source>
</evidence>
<proteinExistence type="predicted"/>
<feature type="region of interest" description="Disordered" evidence="1">
    <location>
        <begin position="84"/>
        <end position="105"/>
    </location>
</feature>
<organism evidence="2 3">
    <name type="scientific">Candidatus Blackburnbacteria bacterium RIFCSPHIGHO2_12_FULL_41_13b</name>
    <dbReference type="NCBI Taxonomy" id="1797517"/>
    <lineage>
        <taxon>Bacteria</taxon>
        <taxon>Candidatus Blackburniibacteriota</taxon>
    </lineage>
</organism>
<evidence type="ECO:0000313" key="2">
    <source>
        <dbReference type="EMBL" id="OGY11091.1"/>
    </source>
</evidence>
<dbReference type="AlphaFoldDB" id="A0A1G1V736"/>
<reference evidence="2 3" key="1">
    <citation type="journal article" date="2016" name="Nat. Commun.">
        <title>Thousands of microbial genomes shed light on interconnected biogeochemical processes in an aquifer system.</title>
        <authorList>
            <person name="Anantharaman K."/>
            <person name="Brown C.T."/>
            <person name="Hug L.A."/>
            <person name="Sharon I."/>
            <person name="Castelle C.J."/>
            <person name="Probst A.J."/>
            <person name="Thomas B.C."/>
            <person name="Singh A."/>
            <person name="Wilkins M.J."/>
            <person name="Karaoz U."/>
            <person name="Brodie E.L."/>
            <person name="Williams K.H."/>
            <person name="Hubbard S.S."/>
            <person name="Banfield J.F."/>
        </authorList>
    </citation>
    <scope>NUCLEOTIDE SEQUENCE [LARGE SCALE GENOMIC DNA]</scope>
</reference>
<dbReference type="EMBL" id="MHCA01000044">
    <property type="protein sequence ID" value="OGY11091.1"/>
    <property type="molecule type" value="Genomic_DNA"/>
</dbReference>
<dbReference type="Proteomes" id="UP000178272">
    <property type="component" value="Unassembled WGS sequence"/>
</dbReference>
<dbReference type="STRING" id="1797517.A3F61_04395"/>
<sequence>MERIKDIVSATLERAALATSSLGKINITKTLAGLADISEKRRKILLALAHQALARKLKGGVERDTPQYRLHEVMAANLLGRNFQQTDITPQSQQNISPDQPQDHS</sequence>